<dbReference type="EMBL" id="JAMZMK010008468">
    <property type="protein sequence ID" value="KAI7740308.1"/>
    <property type="molecule type" value="Genomic_DNA"/>
</dbReference>
<gene>
    <name evidence="2" type="ORF">M8C21_033520</name>
</gene>
<protein>
    <submittedName>
        <fullName evidence="2">Uncharacterized protein</fullName>
    </submittedName>
</protein>
<dbReference type="AlphaFoldDB" id="A0AAD5GHP8"/>
<organism evidence="2 3">
    <name type="scientific">Ambrosia artemisiifolia</name>
    <name type="common">Common ragweed</name>
    <dbReference type="NCBI Taxonomy" id="4212"/>
    <lineage>
        <taxon>Eukaryota</taxon>
        <taxon>Viridiplantae</taxon>
        <taxon>Streptophyta</taxon>
        <taxon>Embryophyta</taxon>
        <taxon>Tracheophyta</taxon>
        <taxon>Spermatophyta</taxon>
        <taxon>Magnoliopsida</taxon>
        <taxon>eudicotyledons</taxon>
        <taxon>Gunneridae</taxon>
        <taxon>Pentapetalae</taxon>
        <taxon>asterids</taxon>
        <taxon>campanulids</taxon>
        <taxon>Asterales</taxon>
        <taxon>Asteraceae</taxon>
        <taxon>Asteroideae</taxon>
        <taxon>Heliantheae alliance</taxon>
        <taxon>Heliantheae</taxon>
        <taxon>Ambrosia</taxon>
    </lineage>
</organism>
<name>A0AAD5GHP8_AMBAR</name>
<evidence type="ECO:0000313" key="2">
    <source>
        <dbReference type="EMBL" id="KAI7740308.1"/>
    </source>
</evidence>
<evidence type="ECO:0000256" key="1">
    <source>
        <dbReference type="SAM" id="MobiDB-lite"/>
    </source>
</evidence>
<reference evidence="2" key="1">
    <citation type="submission" date="2022-06" db="EMBL/GenBank/DDBJ databases">
        <title>Uncovering the hologenomic basis of an extraordinary plant invasion.</title>
        <authorList>
            <person name="Bieker V.C."/>
            <person name="Martin M.D."/>
            <person name="Gilbert T."/>
            <person name="Hodgins K."/>
            <person name="Battlay P."/>
            <person name="Petersen B."/>
            <person name="Wilson J."/>
        </authorList>
    </citation>
    <scope>NUCLEOTIDE SEQUENCE</scope>
    <source>
        <strain evidence="2">AA19_3_7</strain>
        <tissue evidence="2">Leaf</tissue>
    </source>
</reference>
<accession>A0AAD5GHP8</accession>
<comment type="caution">
    <text evidence="2">The sequence shown here is derived from an EMBL/GenBank/DDBJ whole genome shotgun (WGS) entry which is preliminary data.</text>
</comment>
<proteinExistence type="predicted"/>
<sequence length="214" mass="24201">MPSIVLQLLGCHGPLANHQPGRAFLDATSGISFAAVLWFSGMLLFTSLKKAVHDQGERTPYREKNPTLETHIRFNRSLTVASPPRPQQPSTPPQPHEAEHRHTETTWLRICIGDAHIRGGLHCLPCLTAIGICKHALCSTHYFIREKQIYGCEKLKIAHFQLLCFARIIMVRTSNGTVAVERRNRNKVVAAEETMMLQFSDDAAAIDDQRWWLR</sequence>
<dbReference type="Proteomes" id="UP001206925">
    <property type="component" value="Unassembled WGS sequence"/>
</dbReference>
<keyword evidence="3" id="KW-1185">Reference proteome</keyword>
<feature type="compositionally biased region" description="Pro residues" evidence="1">
    <location>
        <begin position="83"/>
        <end position="95"/>
    </location>
</feature>
<feature type="region of interest" description="Disordered" evidence="1">
    <location>
        <begin position="79"/>
        <end position="100"/>
    </location>
</feature>
<evidence type="ECO:0000313" key="3">
    <source>
        <dbReference type="Proteomes" id="UP001206925"/>
    </source>
</evidence>